<dbReference type="InterPro" id="IPR000172">
    <property type="entry name" value="GMC_OxRdtase_N"/>
</dbReference>
<dbReference type="Pfam" id="PF05199">
    <property type="entry name" value="GMC_oxred_C"/>
    <property type="match status" value="1"/>
</dbReference>
<dbReference type="STRING" id="1160509.A0A3N4ILC8"/>
<accession>A0A3N4ILC8</accession>
<dbReference type="PANTHER" id="PTHR11552">
    <property type="entry name" value="GLUCOSE-METHANOL-CHOLINE GMC OXIDOREDUCTASE"/>
    <property type="match status" value="1"/>
</dbReference>
<proteinExistence type="inferred from homology"/>
<feature type="domain" description="Glucose-methanol-choline oxidoreductase N-terminal" evidence="5">
    <location>
        <begin position="148"/>
        <end position="171"/>
    </location>
</feature>
<evidence type="ECO:0000313" key="8">
    <source>
        <dbReference type="Proteomes" id="UP000275078"/>
    </source>
</evidence>
<dbReference type="Proteomes" id="UP000275078">
    <property type="component" value="Unassembled WGS sequence"/>
</dbReference>
<dbReference type="Pfam" id="PF00732">
    <property type="entry name" value="GMC_oxred_N"/>
    <property type="match status" value="1"/>
</dbReference>
<dbReference type="GO" id="GO:0016614">
    <property type="term" value="F:oxidoreductase activity, acting on CH-OH group of donors"/>
    <property type="evidence" value="ECO:0007669"/>
    <property type="project" value="InterPro"/>
</dbReference>
<evidence type="ECO:0000256" key="4">
    <source>
        <dbReference type="RuleBase" id="RU003968"/>
    </source>
</evidence>
<feature type="binding site" evidence="3">
    <location>
        <position position="299"/>
    </location>
    <ligand>
        <name>FAD</name>
        <dbReference type="ChEBI" id="CHEBI:57692"/>
    </ligand>
</feature>
<dbReference type="SUPFAM" id="SSF51905">
    <property type="entry name" value="FAD/NAD(P)-binding domain"/>
    <property type="match status" value="1"/>
</dbReference>
<evidence type="ECO:0000259" key="6">
    <source>
        <dbReference type="PROSITE" id="PS00624"/>
    </source>
</evidence>
<dbReference type="AlphaFoldDB" id="A0A3N4ILC8"/>
<dbReference type="GO" id="GO:0050660">
    <property type="term" value="F:flavin adenine dinucleotide binding"/>
    <property type="evidence" value="ECO:0007669"/>
    <property type="project" value="InterPro"/>
</dbReference>
<feature type="domain" description="Glucose-methanol-choline oxidoreductase N-terminal" evidence="6">
    <location>
        <begin position="340"/>
        <end position="354"/>
    </location>
</feature>
<dbReference type="PROSITE" id="PS00623">
    <property type="entry name" value="GMC_OXRED_1"/>
    <property type="match status" value="1"/>
</dbReference>
<gene>
    <name evidence="7" type="ORF">BJ508DRAFT_411089</name>
</gene>
<comment type="cofactor">
    <cofactor evidence="3">
        <name>FAD</name>
        <dbReference type="ChEBI" id="CHEBI:57692"/>
    </cofactor>
</comment>
<dbReference type="Gene3D" id="3.30.560.10">
    <property type="entry name" value="Glucose Oxidase, domain 3"/>
    <property type="match status" value="1"/>
</dbReference>
<sequence>MVQISKRRSIAALLFGVAIPVYSLPSIRTNTGIRPAIIAREEFEEDASTAIVPEGNFTATTFASSSADKGYDYVIIGGGAAGCTIANRLTEDPKISVLLIEAGPLDPYDPIIQIPGLADQVVGTQYDWKYKTVPQTSVNNRILDVPMGKLIGGGTALNRQVWQRASRSDYDAWVDLGNPGWGWDDLLPYFKKGETFYPPSPSLVNDWGISYDPAVHGYTGPMKNTVPDYQKAETTPWITAFSQLNIGIQTDQASGLNTNLFWTPAAIDPSNWTRQYARNAYYDPAVNRPNFHVLLNTTVTKLITTGTGPGIKVTRVEFATSKDGKRSYASINKEAILTAGTIATPQILQASGVGPQALLNSLDIPVVANLPGVGQNYQDHNNILSIFVTPGIPATPLDPVAALAEYNAYRTGPFTTPSGNLLGFIPLVTMTTNTTSILTKLGQQSAGQYLDTTDPTVVAGYSAQKNVLQTRLAQSDIAMTELIWAAPGIIVEANQHPFSRGSVKINSKSTFDYPNIDLRYGSNPLDWEVIADSHRFVRRVMQTPEMASKGAFEVVPGPDVSTNDQLTEYAKSGVSTLFHSSGTASMLPLDKGGVVDTNMKVYGFRNLRVCDASTIPLIPAAHIQATVYAMAEKAADIIKAAQ</sequence>
<feature type="active site" description="Proton donor" evidence="2">
    <location>
        <position position="579"/>
    </location>
</feature>
<organism evidence="7 8">
    <name type="scientific">Ascobolus immersus RN42</name>
    <dbReference type="NCBI Taxonomy" id="1160509"/>
    <lineage>
        <taxon>Eukaryota</taxon>
        <taxon>Fungi</taxon>
        <taxon>Dikarya</taxon>
        <taxon>Ascomycota</taxon>
        <taxon>Pezizomycotina</taxon>
        <taxon>Pezizomycetes</taxon>
        <taxon>Pezizales</taxon>
        <taxon>Ascobolaceae</taxon>
        <taxon>Ascobolus</taxon>
    </lineage>
</organism>
<dbReference type="PROSITE" id="PS00624">
    <property type="entry name" value="GMC_OXRED_2"/>
    <property type="match status" value="1"/>
</dbReference>
<feature type="binding site" evidence="3">
    <location>
        <begin position="158"/>
        <end position="161"/>
    </location>
    <ligand>
        <name>FAD</name>
        <dbReference type="ChEBI" id="CHEBI:57692"/>
    </ligand>
</feature>
<dbReference type="PANTHER" id="PTHR11552:SF115">
    <property type="entry name" value="DEHYDROGENASE XPTC-RELATED"/>
    <property type="match status" value="1"/>
</dbReference>
<keyword evidence="3 4" id="KW-0274">FAD</keyword>
<evidence type="ECO:0000256" key="1">
    <source>
        <dbReference type="ARBA" id="ARBA00010790"/>
    </source>
</evidence>
<dbReference type="GO" id="GO:0044550">
    <property type="term" value="P:secondary metabolite biosynthetic process"/>
    <property type="evidence" value="ECO:0007669"/>
    <property type="project" value="TreeGrafter"/>
</dbReference>
<keyword evidence="8" id="KW-1185">Reference proteome</keyword>
<dbReference type="Gene3D" id="3.50.50.60">
    <property type="entry name" value="FAD/NAD(P)-binding domain"/>
    <property type="match status" value="1"/>
</dbReference>
<reference evidence="7 8" key="1">
    <citation type="journal article" date="2018" name="Nat. Ecol. Evol.">
        <title>Pezizomycetes genomes reveal the molecular basis of ectomycorrhizal truffle lifestyle.</title>
        <authorList>
            <person name="Murat C."/>
            <person name="Payen T."/>
            <person name="Noel B."/>
            <person name="Kuo A."/>
            <person name="Morin E."/>
            <person name="Chen J."/>
            <person name="Kohler A."/>
            <person name="Krizsan K."/>
            <person name="Balestrini R."/>
            <person name="Da Silva C."/>
            <person name="Montanini B."/>
            <person name="Hainaut M."/>
            <person name="Levati E."/>
            <person name="Barry K.W."/>
            <person name="Belfiori B."/>
            <person name="Cichocki N."/>
            <person name="Clum A."/>
            <person name="Dockter R.B."/>
            <person name="Fauchery L."/>
            <person name="Guy J."/>
            <person name="Iotti M."/>
            <person name="Le Tacon F."/>
            <person name="Lindquist E.A."/>
            <person name="Lipzen A."/>
            <person name="Malagnac F."/>
            <person name="Mello A."/>
            <person name="Molinier V."/>
            <person name="Miyauchi S."/>
            <person name="Poulain J."/>
            <person name="Riccioni C."/>
            <person name="Rubini A."/>
            <person name="Sitrit Y."/>
            <person name="Splivallo R."/>
            <person name="Traeger S."/>
            <person name="Wang M."/>
            <person name="Zifcakova L."/>
            <person name="Wipf D."/>
            <person name="Zambonelli A."/>
            <person name="Paolocci F."/>
            <person name="Nowrousian M."/>
            <person name="Ottonello S."/>
            <person name="Baldrian P."/>
            <person name="Spatafora J.W."/>
            <person name="Henrissat B."/>
            <person name="Nagy L.G."/>
            <person name="Aury J.M."/>
            <person name="Wincker P."/>
            <person name="Grigoriev I.V."/>
            <person name="Bonfante P."/>
            <person name="Martin F.M."/>
        </authorList>
    </citation>
    <scope>NUCLEOTIDE SEQUENCE [LARGE SCALE GENOMIC DNA]</scope>
    <source>
        <strain evidence="7 8">RN42</strain>
    </source>
</reference>
<protein>
    <submittedName>
        <fullName evidence="7">Alcohol oxidase</fullName>
    </submittedName>
</protein>
<comment type="similarity">
    <text evidence="1 4">Belongs to the GMC oxidoreductase family.</text>
</comment>
<dbReference type="SUPFAM" id="SSF54373">
    <property type="entry name" value="FAD-linked reductases, C-terminal domain"/>
    <property type="match status" value="1"/>
</dbReference>
<dbReference type="OrthoDB" id="269227at2759"/>
<dbReference type="PIRSF" id="PIRSF000137">
    <property type="entry name" value="Alcohol_oxidase"/>
    <property type="match status" value="1"/>
</dbReference>
<evidence type="ECO:0000313" key="7">
    <source>
        <dbReference type="EMBL" id="RPA86942.1"/>
    </source>
</evidence>
<feature type="active site" description="Proton acceptor" evidence="2">
    <location>
        <position position="622"/>
    </location>
</feature>
<evidence type="ECO:0000256" key="2">
    <source>
        <dbReference type="PIRSR" id="PIRSR000137-1"/>
    </source>
</evidence>
<dbReference type="InterPro" id="IPR007867">
    <property type="entry name" value="GMC_OxRtase_C"/>
</dbReference>
<dbReference type="InterPro" id="IPR012132">
    <property type="entry name" value="GMC_OxRdtase"/>
</dbReference>
<keyword evidence="4" id="KW-0285">Flavoprotein</keyword>
<evidence type="ECO:0000256" key="3">
    <source>
        <dbReference type="PIRSR" id="PIRSR000137-2"/>
    </source>
</evidence>
<evidence type="ECO:0000259" key="5">
    <source>
        <dbReference type="PROSITE" id="PS00623"/>
    </source>
</evidence>
<dbReference type="EMBL" id="ML119648">
    <property type="protein sequence ID" value="RPA86942.1"/>
    <property type="molecule type" value="Genomic_DNA"/>
</dbReference>
<dbReference type="InterPro" id="IPR036188">
    <property type="entry name" value="FAD/NAD-bd_sf"/>
</dbReference>
<name>A0A3N4ILC8_ASCIM</name>